<protein>
    <submittedName>
        <fullName evidence="2">Uncharacterized protein</fullName>
    </submittedName>
</protein>
<dbReference type="AlphaFoldDB" id="A0AAD4QPC9"/>
<name>A0AAD4QPC9_9AGAM</name>
<comment type="caution">
    <text evidence="2">The sequence shown here is derived from an EMBL/GenBank/DDBJ whole genome shotgun (WGS) entry which is preliminary data.</text>
</comment>
<evidence type="ECO:0000313" key="3">
    <source>
        <dbReference type="Proteomes" id="UP001203297"/>
    </source>
</evidence>
<keyword evidence="1" id="KW-0812">Transmembrane</keyword>
<keyword evidence="1" id="KW-1133">Transmembrane helix</keyword>
<keyword evidence="3" id="KW-1185">Reference proteome</keyword>
<feature type="transmembrane region" description="Helical" evidence="1">
    <location>
        <begin position="70"/>
        <end position="89"/>
    </location>
</feature>
<dbReference type="Proteomes" id="UP001203297">
    <property type="component" value="Unassembled WGS sequence"/>
</dbReference>
<organism evidence="2 3">
    <name type="scientific">Multifurca ochricompacta</name>
    <dbReference type="NCBI Taxonomy" id="376703"/>
    <lineage>
        <taxon>Eukaryota</taxon>
        <taxon>Fungi</taxon>
        <taxon>Dikarya</taxon>
        <taxon>Basidiomycota</taxon>
        <taxon>Agaricomycotina</taxon>
        <taxon>Agaricomycetes</taxon>
        <taxon>Russulales</taxon>
        <taxon>Russulaceae</taxon>
        <taxon>Multifurca</taxon>
    </lineage>
</organism>
<evidence type="ECO:0000313" key="2">
    <source>
        <dbReference type="EMBL" id="KAI0306748.1"/>
    </source>
</evidence>
<evidence type="ECO:0000256" key="1">
    <source>
        <dbReference type="SAM" id="Phobius"/>
    </source>
</evidence>
<gene>
    <name evidence="2" type="ORF">B0F90DRAFT_1814590</name>
</gene>
<reference evidence="2" key="1">
    <citation type="journal article" date="2022" name="New Phytol.">
        <title>Evolutionary transition to the ectomycorrhizal habit in the genomes of a hyperdiverse lineage of mushroom-forming fungi.</title>
        <authorList>
            <person name="Looney B."/>
            <person name="Miyauchi S."/>
            <person name="Morin E."/>
            <person name="Drula E."/>
            <person name="Courty P.E."/>
            <person name="Kohler A."/>
            <person name="Kuo A."/>
            <person name="LaButti K."/>
            <person name="Pangilinan J."/>
            <person name="Lipzen A."/>
            <person name="Riley R."/>
            <person name="Andreopoulos W."/>
            <person name="He G."/>
            <person name="Johnson J."/>
            <person name="Nolan M."/>
            <person name="Tritt A."/>
            <person name="Barry K.W."/>
            <person name="Grigoriev I.V."/>
            <person name="Nagy L.G."/>
            <person name="Hibbett D."/>
            <person name="Henrissat B."/>
            <person name="Matheny P.B."/>
            <person name="Labbe J."/>
            <person name="Martin F.M."/>
        </authorList>
    </citation>
    <scope>NUCLEOTIDE SEQUENCE</scope>
    <source>
        <strain evidence="2">BPL690</strain>
    </source>
</reference>
<keyword evidence="1" id="KW-0472">Membrane</keyword>
<feature type="transmembrane region" description="Helical" evidence="1">
    <location>
        <begin position="104"/>
        <end position="121"/>
    </location>
</feature>
<dbReference type="EMBL" id="WTXG01000003">
    <property type="protein sequence ID" value="KAI0306748.1"/>
    <property type="molecule type" value="Genomic_DNA"/>
</dbReference>
<accession>A0AAD4QPC9</accession>
<proteinExistence type="predicted"/>
<sequence length="167" mass="17693">MSSSAEDVVDLEHVRLADTQYLGKGHLSVNRLLRATWLGGAAGIAAGGALEYVRSSNSSSQTLLSRRLRAVYNVLLLSLIFVSQSLTRYPPLLSQTDSLRADDHATIGALLCAVLIPTIFWRRGTAVHLIFGGAGLGTAAGYFTHVARSASGDVPTKPIVSQITSDS</sequence>
<feature type="transmembrane region" description="Helical" evidence="1">
    <location>
        <begin position="32"/>
        <end position="50"/>
    </location>
</feature>